<dbReference type="Proteomes" id="UP000002277">
    <property type="component" value="Chromosome 2A"/>
</dbReference>
<dbReference type="Bgee" id="ENSPTRG00000044880">
    <property type="expression patterns" value="Expressed in temporal lobe and 15 other cell types or tissues"/>
</dbReference>
<organism evidence="1 2">
    <name type="scientific">Pan troglodytes</name>
    <name type="common">Chimpanzee</name>
    <dbReference type="NCBI Taxonomy" id="9598"/>
    <lineage>
        <taxon>Eukaryota</taxon>
        <taxon>Metazoa</taxon>
        <taxon>Chordata</taxon>
        <taxon>Craniata</taxon>
        <taxon>Vertebrata</taxon>
        <taxon>Euteleostomi</taxon>
        <taxon>Mammalia</taxon>
        <taxon>Eutheria</taxon>
        <taxon>Euarchontoglires</taxon>
        <taxon>Primates</taxon>
        <taxon>Haplorrhini</taxon>
        <taxon>Catarrhini</taxon>
        <taxon>Hominidae</taxon>
        <taxon>Pan</taxon>
    </lineage>
</organism>
<reference evidence="1" key="3">
    <citation type="submission" date="2025-09" db="UniProtKB">
        <authorList>
            <consortium name="Ensembl"/>
        </authorList>
    </citation>
    <scope>IDENTIFICATION</scope>
</reference>
<evidence type="ECO:0000313" key="1">
    <source>
        <dbReference type="Ensembl" id="ENSPTRP00000071474.1"/>
    </source>
</evidence>
<keyword evidence="2" id="KW-1185">Reference proteome</keyword>
<evidence type="ECO:0000313" key="2">
    <source>
        <dbReference type="Proteomes" id="UP000002277"/>
    </source>
</evidence>
<reference evidence="1 2" key="1">
    <citation type="journal article" date="2005" name="Nature">
        <title>Initial sequence of the chimpanzee genome and comparison with the human genome.</title>
        <authorList>
            <consortium name="Chimpanzee sequencing and analysis consortium"/>
        </authorList>
    </citation>
    <scope>NUCLEOTIDE SEQUENCE [LARGE SCALE GENOMIC DNA]</scope>
</reference>
<protein>
    <submittedName>
        <fullName evidence="1">Uncharacterized protein</fullName>
    </submittedName>
</protein>
<dbReference type="AlphaFoldDB" id="A0A2I3S3R6"/>
<dbReference type="InParanoid" id="A0A2I3S3R6"/>
<sequence>MLLNVKSEAKIAFLQSYPEDVLIIETWDSLTHQCPTTASPQLSRGNLSLLMS</sequence>
<dbReference type="GeneTree" id="ENSGT00910000147391"/>
<proteinExistence type="predicted"/>
<accession>A0A2I3S3R6</accession>
<name>A0A2I3S3R6_PANTR</name>
<dbReference type="Ensembl" id="ENSPTRT00000105189.1">
    <property type="protein sequence ID" value="ENSPTRP00000071474.1"/>
    <property type="gene ID" value="ENSPTRG00000044880.1"/>
</dbReference>
<dbReference type="EMBL" id="AACZ04001983">
    <property type="status" value="NOT_ANNOTATED_CDS"/>
    <property type="molecule type" value="Genomic_DNA"/>
</dbReference>
<reference evidence="1" key="2">
    <citation type="submission" date="2025-08" db="UniProtKB">
        <authorList>
            <consortium name="Ensembl"/>
        </authorList>
    </citation>
    <scope>IDENTIFICATION</scope>
</reference>